<gene>
    <name evidence="6" type="ORF">H8705_05285</name>
</gene>
<evidence type="ECO:0000313" key="6">
    <source>
        <dbReference type="EMBL" id="MBC8584992.1"/>
    </source>
</evidence>
<sequence length="297" mass="33548">MEKDLLSVIEQMTPQFSKGQRLIAGYIIHHFDKAAFMTASKLGSTVGVSESTVVRFASEIGFEGYPQLQKALQELIRNKLTTVQRMDVTNDQMGDTNILAKVLNKDIDKIRHTLEETSMDDFSKAADTIVSARNIYIIGVRSSSALAQFLSFYFNHIFPSVRLINTTSTSEMFEQIMRIGPEDVFIAISFPRYSKRTVMSCRYARNNGAKVISITDSGKSPIAQYADCVLMARSDMASFVDSLVAPLSLINALIVAVGMKKREEISQTYARLEQIWDEYEVYEKRSDENRALKEEEQ</sequence>
<evidence type="ECO:0000256" key="1">
    <source>
        <dbReference type="ARBA" id="ARBA00023015"/>
    </source>
</evidence>
<dbReference type="Gene3D" id="1.10.10.10">
    <property type="entry name" value="Winged helix-like DNA-binding domain superfamily/Winged helix DNA-binding domain"/>
    <property type="match status" value="1"/>
</dbReference>
<dbReference type="PROSITE" id="PS51464">
    <property type="entry name" value="SIS"/>
    <property type="match status" value="1"/>
</dbReference>
<dbReference type="GO" id="GO:0003700">
    <property type="term" value="F:DNA-binding transcription factor activity"/>
    <property type="evidence" value="ECO:0007669"/>
    <property type="project" value="InterPro"/>
</dbReference>
<dbReference type="AlphaFoldDB" id="A0A926EQV6"/>
<keyword evidence="7" id="KW-1185">Reference proteome</keyword>
<dbReference type="GO" id="GO:1901135">
    <property type="term" value="P:carbohydrate derivative metabolic process"/>
    <property type="evidence" value="ECO:0007669"/>
    <property type="project" value="InterPro"/>
</dbReference>
<name>A0A926EQV6_9FIRM</name>
<dbReference type="PANTHER" id="PTHR30514">
    <property type="entry name" value="GLUCOKINASE"/>
    <property type="match status" value="1"/>
</dbReference>
<dbReference type="Pfam" id="PF01380">
    <property type="entry name" value="SIS"/>
    <property type="match status" value="1"/>
</dbReference>
<dbReference type="PANTHER" id="PTHR30514:SF18">
    <property type="entry name" value="RPIR-FAMILY TRANSCRIPTIONAL REGULATOR"/>
    <property type="match status" value="1"/>
</dbReference>
<dbReference type="InterPro" id="IPR036388">
    <property type="entry name" value="WH-like_DNA-bd_sf"/>
</dbReference>
<keyword evidence="2" id="KW-0238">DNA-binding</keyword>
<dbReference type="GO" id="GO:0097367">
    <property type="term" value="F:carbohydrate derivative binding"/>
    <property type="evidence" value="ECO:0007669"/>
    <property type="project" value="InterPro"/>
</dbReference>
<evidence type="ECO:0000313" key="7">
    <source>
        <dbReference type="Proteomes" id="UP000623678"/>
    </source>
</evidence>
<evidence type="ECO:0000259" key="5">
    <source>
        <dbReference type="PROSITE" id="PS51464"/>
    </source>
</evidence>
<dbReference type="Gene3D" id="3.40.50.10490">
    <property type="entry name" value="Glucose-6-phosphate isomerase like protein, domain 1"/>
    <property type="match status" value="1"/>
</dbReference>
<keyword evidence="3" id="KW-0804">Transcription</keyword>
<dbReference type="EMBL" id="JACRTD010000003">
    <property type="protein sequence ID" value="MBC8584992.1"/>
    <property type="molecule type" value="Genomic_DNA"/>
</dbReference>
<dbReference type="RefSeq" id="WP_262394775.1">
    <property type="nucleotide sequence ID" value="NZ_JACRTD010000003.1"/>
</dbReference>
<dbReference type="InterPro" id="IPR047640">
    <property type="entry name" value="RpiR-like"/>
</dbReference>
<evidence type="ECO:0000256" key="3">
    <source>
        <dbReference type="ARBA" id="ARBA00023163"/>
    </source>
</evidence>
<dbReference type="SUPFAM" id="SSF46689">
    <property type="entry name" value="Homeodomain-like"/>
    <property type="match status" value="1"/>
</dbReference>
<dbReference type="PROSITE" id="PS51071">
    <property type="entry name" value="HTH_RPIR"/>
    <property type="match status" value="1"/>
</dbReference>
<feature type="domain" description="HTH rpiR-type" evidence="4">
    <location>
        <begin position="3"/>
        <end position="79"/>
    </location>
</feature>
<dbReference type="Pfam" id="PF01418">
    <property type="entry name" value="HTH_6"/>
    <property type="match status" value="1"/>
</dbReference>
<dbReference type="InterPro" id="IPR001347">
    <property type="entry name" value="SIS_dom"/>
</dbReference>
<dbReference type="InterPro" id="IPR035472">
    <property type="entry name" value="RpiR-like_SIS"/>
</dbReference>
<dbReference type="InterPro" id="IPR000281">
    <property type="entry name" value="HTH_RpiR"/>
</dbReference>
<dbReference type="CDD" id="cd05013">
    <property type="entry name" value="SIS_RpiR"/>
    <property type="match status" value="1"/>
</dbReference>
<dbReference type="Proteomes" id="UP000623678">
    <property type="component" value="Unassembled WGS sequence"/>
</dbReference>
<feature type="domain" description="SIS" evidence="5">
    <location>
        <begin position="125"/>
        <end position="264"/>
    </location>
</feature>
<evidence type="ECO:0000259" key="4">
    <source>
        <dbReference type="PROSITE" id="PS51071"/>
    </source>
</evidence>
<dbReference type="InterPro" id="IPR046348">
    <property type="entry name" value="SIS_dom_sf"/>
</dbReference>
<keyword evidence="1" id="KW-0805">Transcription regulation</keyword>
<organism evidence="6 7">
    <name type="scientific">Youxingia wuxianensis</name>
    <dbReference type="NCBI Taxonomy" id="2763678"/>
    <lineage>
        <taxon>Bacteria</taxon>
        <taxon>Bacillati</taxon>
        <taxon>Bacillota</taxon>
        <taxon>Clostridia</taxon>
        <taxon>Eubacteriales</taxon>
        <taxon>Oscillospiraceae</taxon>
        <taxon>Youxingia</taxon>
    </lineage>
</organism>
<dbReference type="InterPro" id="IPR009057">
    <property type="entry name" value="Homeodomain-like_sf"/>
</dbReference>
<evidence type="ECO:0000256" key="2">
    <source>
        <dbReference type="ARBA" id="ARBA00023125"/>
    </source>
</evidence>
<proteinExistence type="predicted"/>
<protein>
    <submittedName>
        <fullName evidence="6">MurR/RpiR family transcriptional regulator</fullName>
    </submittedName>
</protein>
<reference evidence="6" key="1">
    <citation type="submission" date="2020-08" db="EMBL/GenBank/DDBJ databases">
        <title>Genome public.</title>
        <authorList>
            <person name="Liu C."/>
            <person name="Sun Q."/>
        </authorList>
    </citation>
    <scope>NUCLEOTIDE SEQUENCE</scope>
    <source>
        <strain evidence="6">NSJ-64</strain>
    </source>
</reference>
<dbReference type="GO" id="GO:0003677">
    <property type="term" value="F:DNA binding"/>
    <property type="evidence" value="ECO:0007669"/>
    <property type="project" value="UniProtKB-KW"/>
</dbReference>
<accession>A0A926EQV6</accession>
<comment type="caution">
    <text evidence="6">The sequence shown here is derived from an EMBL/GenBank/DDBJ whole genome shotgun (WGS) entry which is preliminary data.</text>
</comment>
<dbReference type="SUPFAM" id="SSF53697">
    <property type="entry name" value="SIS domain"/>
    <property type="match status" value="1"/>
</dbReference>